<keyword evidence="6 8" id="KW-1133">Transmembrane helix</keyword>
<evidence type="ECO:0000256" key="6">
    <source>
        <dbReference type="ARBA" id="ARBA00022989"/>
    </source>
</evidence>
<dbReference type="GO" id="GO:0140359">
    <property type="term" value="F:ABC-type transporter activity"/>
    <property type="evidence" value="ECO:0007669"/>
    <property type="project" value="InterPro"/>
</dbReference>
<evidence type="ECO:0000256" key="1">
    <source>
        <dbReference type="ARBA" id="ARBA00004651"/>
    </source>
</evidence>
<dbReference type="InterPro" id="IPR051449">
    <property type="entry name" value="ABC-2_transporter_component"/>
</dbReference>
<organism evidence="10 11">
    <name type="scientific">Sphingobacterium olei</name>
    <dbReference type="NCBI Taxonomy" id="2571155"/>
    <lineage>
        <taxon>Bacteria</taxon>
        <taxon>Pseudomonadati</taxon>
        <taxon>Bacteroidota</taxon>
        <taxon>Sphingobacteriia</taxon>
        <taxon>Sphingobacteriales</taxon>
        <taxon>Sphingobacteriaceae</taxon>
        <taxon>Sphingobacterium</taxon>
    </lineage>
</organism>
<evidence type="ECO:0000256" key="8">
    <source>
        <dbReference type="RuleBase" id="RU361157"/>
    </source>
</evidence>
<feature type="transmembrane region" description="Helical" evidence="8">
    <location>
        <begin position="227"/>
        <end position="252"/>
    </location>
</feature>
<evidence type="ECO:0000313" key="10">
    <source>
        <dbReference type="EMBL" id="TJZ61547.1"/>
    </source>
</evidence>
<dbReference type="InterPro" id="IPR000412">
    <property type="entry name" value="ABC_2_transport"/>
</dbReference>
<keyword evidence="4 8" id="KW-1003">Cell membrane</keyword>
<evidence type="ECO:0000313" key="11">
    <source>
        <dbReference type="Proteomes" id="UP000306808"/>
    </source>
</evidence>
<evidence type="ECO:0000256" key="3">
    <source>
        <dbReference type="ARBA" id="ARBA00022448"/>
    </source>
</evidence>
<dbReference type="PANTHER" id="PTHR30294">
    <property type="entry name" value="MEMBRANE COMPONENT OF ABC TRANSPORTER YHHJ-RELATED"/>
    <property type="match status" value="1"/>
</dbReference>
<keyword evidence="11" id="KW-1185">Reference proteome</keyword>
<protein>
    <recommendedName>
        <fullName evidence="8">Transport permease protein</fullName>
    </recommendedName>
</protein>
<evidence type="ECO:0000256" key="2">
    <source>
        <dbReference type="ARBA" id="ARBA00007783"/>
    </source>
</evidence>
<dbReference type="Gene3D" id="3.40.1710.10">
    <property type="entry name" value="abc type-2 transporter like domain"/>
    <property type="match status" value="1"/>
</dbReference>
<dbReference type="AlphaFoldDB" id="A0A4U0P2L9"/>
<dbReference type="InterPro" id="IPR013525">
    <property type="entry name" value="ABC2_TM"/>
</dbReference>
<dbReference type="GO" id="GO:0043190">
    <property type="term" value="C:ATP-binding cassette (ABC) transporter complex"/>
    <property type="evidence" value="ECO:0007669"/>
    <property type="project" value="InterPro"/>
</dbReference>
<dbReference type="PANTHER" id="PTHR30294:SF46">
    <property type="entry name" value="ABC TRANSPORTER PERMEASE"/>
    <property type="match status" value="1"/>
</dbReference>
<evidence type="ECO:0000256" key="7">
    <source>
        <dbReference type="ARBA" id="ARBA00023136"/>
    </source>
</evidence>
<accession>A0A4U0P2L9</accession>
<evidence type="ECO:0000259" key="9">
    <source>
        <dbReference type="PROSITE" id="PS51012"/>
    </source>
</evidence>
<feature type="transmembrane region" description="Helical" evidence="8">
    <location>
        <begin position="356"/>
        <end position="376"/>
    </location>
</feature>
<feature type="domain" description="ABC transmembrane type-2" evidence="9">
    <location>
        <begin position="150"/>
        <end position="377"/>
    </location>
</feature>
<comment type="caution">
    <text evidence="10">The sequence shown here is derived from an EMBL/GenBank/DDBJ whole genome shotgun (WGS) entry which is preliminary data.</text>
</comment>
<dbReference type="OrthoDB" id="9811522at2"/>
<reference evidence="10 11" key="1">
    <citation type="submission" date="2019-04" db="EMBL/GenBank/DDBJ databases">
        <title>Sphingobacterium olei sp. nov., isolated from oil-contaminated soil.</title>
        <authorList>
            <person name="Liu B."/>
        </authorList>
    </citation>
    <scope>NUCLEOTIDE SEQUENCE [LARGE SCALE GENOMIC DNA]</scope>
    <source>
        <strain evidence="10 11">HAL-9</strain>
    </source>
</reference>
<feature type="transmembrane region" description="Helical" evidence="8">
    <location>
        <begin position="264"/>
        <end position="289"/>
    </location>
</feature>
<dbReference type="PROSITE" id="PS51012">
    <property type="entry name" value="ABC_TM2"/>
    <property type="match status" value="1"/>
</dbReference>
<feature type="transmembrane region" description="Helical" evidence="8">
    <location>
        <begin position="20"/>
        <end position="40"/>
    </location>
</feature>
<comment type="subcellular location">
    <subcellularLocation>
        <location evidence="1 8">Cell membrane</location>
        <topology evidence="1 8">Multi-pass membrane protein</topology>
    </subcellularLocation>
</comment>
<keyword evidence="7 8" id="KW-0472">Membrane</keyword>
<dbReference type="EMBL" id="SUME01000003">
    <property type="protein sequence ID" value="TJZ61547.1"/>
    <property type="molecule type" value="Genomic_DNA"/>
</dbReference>
<dbReference type="Pfam" id="PF12698">
    <property type="entry name" value="ABC2_membrane_3"/>
    <property type="match status" value="1"/>
</dbReference>
<name>A0A4U0P2L9_9SPHI</name>
<dbReference type="Proteomes" id="UP000306808">
    <property type="component" value="Unassembled WGS sequence"/>
</dbReference>
<sequence>MKTILTLIKREFNLFYNNKVLLVLFIGAPIMYSVLIGNVYQKGKVTDLPVIVVDEDNSPMSHTFINMLEDNESVVVSAILPSLFNSRDFAIKADATTVVHIPKGFASGVQQNRLPEVTVFVDGSNTLTSNTALMAVNVVAMTMKAGVQIESQKKKGVPEYIASQQYEPFKTTIIKQNIRSGNYLYFMLPGVLITVFQQVLLLGLALSFASEFENKTFKDLATKMPNALGLMLVKVIPYILMSIGIVVLYWMVGVYYHMPLHASFWWFILSTFVFVMAVCGLGILVSILLPSQLKATEVLMVIATPAFIVSGFTWPLSQMPSWIQHISSVIPTTHYLKIFRLLFIQQAETYHLHMPLLALAIITTVCFIAAWIILSIKIKKVGSIARTGKDEKSSVT</sequence>
<feature type="transmembrane region" description="Helical" evidence="8">
    <location>
        <begin position="298"/>
        <end position="317"/>
    </location>
</feature>
<evidence type="ECO:0000256" key="4">
    <source>
        <dbReference type="ARBA" id="ARBA00022475"/>
    </source>
</evidence>
<gene>
    <name evidence="10" type="ORF">FAZ15_07640</name>
</gene>
<dbReference type="PRINTS" id="PR00164">
    <property type="entry name" value="ABC2TRNSPORT"/>
</dbReference>
<dbReference type="InterPro" id="IPR047817">
    <property type="entry name" value="ABC2_TM_bact-type"/>
</dbReference>
<comment type="similarity">
    <text evidence="2 8">Belongs to the ABC-2 integral membrane protein family.</text>
</comment>
<keyword evidence="5 8" id="KW-0812">Transmembrane</keyword>
<proteinExistence type="inferred from homology"/>
<evidence type="ECO:0000256" key="5">
    <source>
        <dbReference type="ARBA" id="ARBA00022692"/>
    </source>
</evidence>
<keyword evidence="3 8" id="KW-0813">Transport</keyword>
<feature type="transmembrane region" description="Helical" evidence="8">
    <location>
        <begin position="183"/>
        <end position="206"/>
    </location>
</feature>